<feature type="non-terminal residue" evidence="1">
    <location>
        <position position="1"/>
    </location>
</feature>
<sequence length="391" mass="40770">AWRDPDSSTKAFAFAAVMHRPADDLIAISFDATADSGVTGNTTLTYSHTVGTIDNTYLLVGVSATGGTDPSGVTYNGVAMTKITSGSSNSTVNVSIWGLAAPTTGANNVVVTFAGAVDMVGGSVSYHKAEQAEATSTFFNTETGTTGTAPSPYMVNAALRGNGILFAVSADNEATNTDIGADETSRWQTLENSAVRGVGSTRIPRSKYHPHYFVEEPATSSSTTPFLYVFRGNAADDTVLLKKIILSNANFALDVGEHEFTTLTQPGQPARYQGKWEFPAAGTTEARQLTTVGTGTVTTDTLTGPTSSGGSANAEHLTNVAFQLSGHRSGSGVRILIVDGNPLTEGSWGSYFQVGDKDERALGLKGLSGLTFVLSKEGLYSFNSKGRAGLV</sequence>
<name>A0A0F9A9G4_9ZZZZ</name>
<comment type="caution">
    <text evidence="1">The sequence shown here is derived from an EMBL/GenBank/DDBJ whole genome shotgun (WGS) entry which is preliminary data.</text>
</comment>
<proteinExistence type="predicted"/>
<organism evidence="1">
    <name type="scientific">marine sediment metagenome</name>
    <dbReference type="NCBI Taxonomy" id="412755"/>
    <lineage>
        <taxon>unclassified sequences</taxon>
        <taxon>metagenomes</taxon>
        <taxon>ecological metagenomes</taxon>
    </lineage>
</organism>
<feature type="non-terminal residue" evidence="1">
    <location>
        <position position="391"/>
    </location>
</feature>
<dbReference type="AlphaFoldDB" id="A0A0F9A9G4"/>
<protein>
    <submittedName>
        <fullName evidence="1">Uncharacterized protein</fullName>
    </submittedName>
</protein>
<reference evidence="1" key="1">
    <citation type="journal article" date="2015" name="Nature">
        <title>Complex archaea that bridge the gap between prokaryotes and eukaryotes.</title>
        <authorList>
            <person name="Spang A."/>
            <person name="Saw J.H."/>
            <person name="Jorgensen S.L."/>
            <person name="Zaremba-Niedzwiedzka K."/>
            <person name="Martijn J."/>
            <person name="Lind A.E."/>
            <person name="van Eijk R."/>
            <person name="Schleper C."/>
            <person name="Guy L."/>
            <person name="Ettema T.J."/>
        </authorList>
    </citation>
    <scope>NUCLEOTIDE SEQUENCE</scope>
</reference>
<evidence type="ECO:0000313" key="1">
    <source>
        <dbReference type="EMBL" id="KKK75169.1"/>
    </source>
</evidence>
<gene>
    <name evidence="1" type="ORF">LCGC14_2876440</name>
</gene>
<accession>A0A0F9A9G4</accession>
<dbReference type="EMBL" id="LAZR01055983">
    <property type="protein sequence ID" value="KKK75169.1"/>
    <property type="molecule type" value="Genomic_DNA"/>
</dbReference>